<accession>A0A540VEY3</accession>
<dbReference type="InterPro" id="IPR011659">
    <property type="entry name" value="WD40"/>
</dbReference>
<comment type="caution">
    <text evidence="2">The sequence shown here is derived from an EMBL/GenBank/DDBJ whole genome shotgun (WGS) entry which is preliminary data.</text>
</comment>
<keyword evidence="3" id="KW-1185">Reference proteome</keyword>
<evidence type="ECO:0008006" key="4">
    <source>
        <dbReference type="Google" id="ProtNLM"/>
    </source>
</evidence>
<dbReference type="OrthoDB" id="9812686at2"/>
<dbReference type="EMBL" id="VIGC01000015">
    <property type="protein sequence ID" value="TQE95314.1"/>
    <property type="molecule type" value="Genomic_DNA"/>
</dbReference>
<evidence type="ECO:0000256" key="1">
    <source>
        <dbReference type="SAM" id="MobiDB-lite"/>
    </source>
</evidence>
<feature type="region of interest" description="Disordered" evidence="1">
    <location>
        <begin position="1"/>
        <end position="29"/>
    </location>
</feature>
<proteinExistence type="predicted"/>
<feature type="compositionally biased region" description="Low complexity" evidence="1">
    <location>
        <begin position="1"/>
        <end position="24"/>
    </location>
</feature>
<name>A0A540VEY3_9CHLR</name>
<dbReference type="Proteomes" id="UP000317371">
    <property type="component" value="Unassembled WGS sequence"/>
</dbReference>
<dbReference type="InParanoid" id="A0A540VEY3"/>
<gene>
    <name evidence="2" type="ORF">FKZ61_12870</name>
</gene>
<evidence type="ECO:0000313" key="3">
    <source>
        <dbReference type="Proteomes" id="UP000317371"/>
    </source>
</evidence>
<dbReference type="AlphaFoldDB" id="A0A540VEY3"/>
<evidence type="ECO:0000313" key="2">
    <source>
        <dbReference type="EMBL" id="TQE95314.1"/>
    </source>
</evidence>
<dbReference type="Gene3D" id="2.130.10.10">
    <property type="entry name" value="YVTN repeat-like/Quinoprotein amine dehydrogenase"/>
    <property type="match status" value="1"/>
</dbReference>
<dbReference type="Pfam" id="PF07676">
    <property type="entry name" value="PD40"/>
    <property type="match status" value="2"/>
</dbReference>
<reference evidence="2 3" key="1">
    <citation type="submission" date="2019-06" db="EMBL/GenBank/DDBJ databases">
        <title>Genome sequence of Litorilinea aerophila BAA-2444.</title>
        <authorList>
            <person name="Maclea K.S."/>
            <person name="Maurais E.G."/>
            <person name="Iannazzi L.C."/>
        </authorList>
    </citation>
    <scope>NUCLEOTIDE SEQUENCE [LARGE SCALE GENOMIC DNA]</scope>
    <source>
        <strain evidence="2 3">ATCC BAA-2444</strain>
    </source>
</reference>
<dbReference type="SUPFAM" id="SSF82171">
    <property type="entry name" value="DPP6 N-terminal domain-like"/>
    <property type="match status" value="1"/>
</dbReference>
<organism evidence="2 3">
    <name type="scientific">Litorilinea aerophila</name>
    <dbReference type="NCBI Taxonomy" id="1204385"/>
    <lineage>
        <taxon>Bacteria</taxon>
        <taxon>Bacillati</taxon>
        <taxon>Chloroflexota</taxon>
        <taxon>Caldilineae</taxon>
        <taxon>Caldilineales</taxon>
        <taxon>Caldilineaceae</taxon>
        <taxon>Litorilinea</taxon>
    </lineage>
</organism>
<dbReference type="InterPro" id="IPR015943">
    <property type="entry name" value="WD40/YVTN_repeat-like_dom_sf"/>
</dbReference>
<protein>
    <recommendedName>
        <fullName evidence="4">Oligogalacturonate lyase domain-containing protein</fullName>
    </recommendedName>
</protein>
<sequence>MCRRSISTAPSTARRATPAPGPGSSARRNRVVETHGRASLQPTGPIHVKGRVPSMARPVSYAESLRPWYDPESGAKIVQLTSAACISTHIYPEAPIFSPDSRYFIFNRFASLDRPNQFWLGDTESLQLIRLTSGEMPVTAPVMAPDGGWLCYLSVQAPTDWTLERVDLSTFEREPVLQIRGYRRPYPLATISPDGRWYVTGVWLPEGDFGLLRVDLLLREAQIIHRDPEILNPHMQFDPGGGRDLLVQHNRGGQLDEAGNIVRLVGPEGATFYLVDMDGQNVRRLAIGKPYSAPVQGHQCWIGTTGRILSTLSGEIEAGNLVTIGEGDEAPTVVARGMDFCHPAASRDGRWFVSDVRPEGEIVVGSLETGRYRLLCRSGASFGRPQYTHPHPFFSPDRRRVFFNSDRTGLAQIYMAEIPESLWDELQG</sequence>